<dbReference type="RefSeq" id="WP_183750110.1">
    <property type="nucleotide sequence ID" value="NZ_JACICC010000001.1"/>
</dbReference>
<feature type="domain" description="Thiamine phosphate synthase/TenI" evidence="1">
    <location>
        <begin position="9"/>
        <end position="191"/>
    </location>
</feature>
<keyword evidence="2" id="KW-0808">Transferase</keyword>
<dbReference type="EMBL" id="JACICC010000001">
    <property type="protein sequence ID" value="MBB3808062.1"/>
    <property type="molecule type" value="Genomic_DNA"/>
</dbReference>
<protein>
    <submittedName>
        <fullName evidence="2">Thiamine-phosphate pyrophosphorylase</fullName>
        <ecNumber evidence="2">2.5.1.3</ecNumber>
    </submittedName>
</protein>
<dbReference type="GO" id="GO:0004789">
    <property type="term" value="F:thiamine-phosphate diphosphorylase activity"/>
    <property type="evidence" value="ECO:0007669"/>
    <property type="project" value="UniProtKB-EC"/>
</dbReference>
<evidence type="ECO:0000259" key="1">
    <source>
        <dbReference type="Pfam" id="PF02581"/>
    </source>
</evidence>
<keyword evidence="3" id="KW-1185">Reference proteome</keyword>
<comment type="caution">
    <text evidence="2">The sequence shown here is derived from an EMBL/GenBank/DDBJ whole genome shotgun (WGS) entry which is preliminary data.</text>
</comment>
<dbReference type="InterPro" id="IPR022998">
    <property type="entry name" value="ThiamineP_synth_TenI"/>
</dbReference>
<gene>
    <name evidence="2" type="ORF">FHS81_000116</name>
</gene>
<reference evidence="2 3" key="1">
    <citation type="submission" date="2020-08" db="EMBL/GenBank/DDBJ databases">
        <title>Genomic Encyclopedia of Type Strains, Phase IV (KMG-IV): sequencing the most valuable type-strain genomes for metagenomic binning, comparative biology and taxonomic classification.</title>
        <authorList>
            <person name="Goeker M."/>
        </authorList>
    </citation>
    <scope>NUCLEOTIDE SEQUENCE [LARGE SCALE GENOMIC DNA]</scope>
    <source>
        <strain evidence="2 3">DSM 28760</strain>
    </source>
</reference>
<dbReference type="Gene3D" id="3.20.20.70">
    <property type="entry name" value="Aldolase class I"/>
    <property type="match status" value="1"/>
</dbReference>
<evidence type="ECO:0000313" key="3">
    <source>
        <dbReference type="Proteomes" id="UP000537592"/>
    </source>
</evidence>
<sequence>MTDKAQIFLIAPPVTDAAAALDLLGPVCATGDVAAILLSFASTDEREQIRQLKIIAPELQKSGAAVLVAATSSVAARGGADGVHVSVRNSTRDLQEPAAVVNEFVDALKPERIVGVGGLRNRHEAMTIGEGDVDYLLFGEPYPDGELPDFDATLERVSWWAEIFAVPCVGFVPDLDSVADIAATGAEFVGLGDAVWTNADGPVAAIAKARAIIDKTPLASEANAQENDAR</sequence>
<dbReference type="InterPro" id="IPR013785">
    <property type="entry name" value="Aldolase_TIM"/>
</dbReference>
<name>A0A7W5Z124_9HYPH</name>
<dbReference type="Pfam" id="PF02581">
    <property type="entry name" value="TMP-TENI"/>
    <property type="match status" value="1"/>
</dbReference>
<proteinExistence type="predicted"/>
<dbReference type="AlphaFoldDB" id="A0A7W5Z124"/>
<dbReference type="CDD" id="cd00564">
    <property type="entry name" value="TMP_TenI"/>
    <property type="match status" value="1"/>
</dbReference>
<dbReference type="Proteomes" id="UP000537592">
    <property type="component" value="Unassembled WGS sequence"/>
</dbReference>
<dbReference type="InterPro" id="IPR036206">
    <property type="entry name" value="ThiamineP_synth_sf"/>
</dbReference>
<dbReference type="EC" id="2.5.1.3" evidence="2"/>
<dbReference type="SUPFAM" id="SSF51391">
    <property type="entry name" value="Thiamin phosphate synthase"/>
    <property type="match status" value="1"/>
</dbReference>
<dbReference type="GO" id="GO:0009228">
    <property type="term" value="P:thiamine biosynthetic process"/>
    <property type="evidence" value="ECO:0007669"/>
    <property type="project" value="UniProtKB-KW"/>
</dbReference>
<organism evidence="2 3">
    <name type="scientific">Pseudochelatococcus contaminans</name>
    <dbReference type="NCBI Taxonomy" id="1538103"/>
    <lineage>
        <taxon>Bacteria</taxon>
        <taxon>Pseudomonadati</taxon>
        <taxon>Pseudomonadota</taxon>
        <taxon>Alphaproteobacteria</taxon>
        <taxon>Hyphomicrobiales</taxon>
        <taxon>Chelatococcaceae</taxon>
        <taxon>Pseudochelatococcus</taxon>
    </lineage>
</organism>
<accession>A0A7W5Z124</accession>
<evidence type="ECO:0000313" key="2">
    <source>
        <dbReference type="EMBL" id="MBB3808062.1"/>
    </source>
</evidence>